<sequence length="87" mass="9826">MTCVGSNLVVGLSLHMPFSGEQEGGTTRSGEKESHNFSRWLYTWPARPAPPRPTPPLREGWLEPQPDMTPVGATTTRPVYQRKFRFL</sequence>
<keyword evidence="3" id="KW-1185">Reference proteome</keyword>
<evidence type="ECO:0000256" key="1">
    <source>
        <dbReference type="SAM" id="MobiDB-lite"/>
    </source>
</evidence>
<dbReference type="EMBL" id="JAWZYT010004527">
    <property type="protein sequence ID" value="KAK4293513.1"/>
    <property type="molecule type" value="Genomic_DNA"/>
</dbReference>
<accession>A0AAE1NPT6</accession>
<feature type="region of interest" description="Disordered" evidence="1">
    <location>
        <begin position="47"/>
        <end position="74"/>
    </location>
</feature>
<organism evidence="2 3">
    <name type="scientific">Petrolisthes manimaculis</name>
    <dbReference type="NCBI Taxonomy" id="1843537"/>
    <lineage>
        <taxon>Eukaryota</taxon>
        <taxon>Metazoa</taxon>
        <taxon>Ecdysozoa</taxon>
        <taxon>Arthropoda</taxon>
        <taxon>Crustacea</taxon>
        <taxon>Multicrustacea</taxon>
        <taxon>Malacostraca</taxon>
        <taxon>Eumalacostraca</taxon>
        <taxon>Eucarida</taxon>
        <taxon>Decapoda</taxon>
        <taxon>Pleocyemata</taxon>
        <taxon>Anomura</taxon>
        <taxon>Galatheoidea</taxon>
        <taxon>Porcellanidae</taxon>
        <taxon>Petrolisthes</taxon>
    </lineage>
</organism>
<gene>
    <name evidence="2" type="ORF">Pmani_033798</name>
</gene>
<evidence type="ECO:0000313" key="3">
    <source>
        <dbReference type="Proteomes" id="UP001292094"/>
    </source>
</evidence>
<comment type="caution">
    <text evidence="2">The sequence shown here is derived from an EMBL/GenBank/DDBJ whole genome shotgun (WGS) entry which is preliminary data.</text>
</comment>
<feature type="region of interest" description="Disordered" evidence="1">
    <location>
        <begin position="15"/>
        <end position="34"/>
    </location>
</feature>
<reference evidence="2" key="1">
    <citation type="submission" date="2023-11" db="EMBL/GenBank/DDBJ databases">
        <title>Genome assemblies of two species of porcelain crab, Petrolisthes cinctipes and Petrolisthes manimaculis (Anomura: Porcellanidae).</title>
        <authorList>
            <person name="Angst P."/>
        </authorList>
    </citation>
    <scope>NUCLEOTIDE SEQUENCE</scope>
    <source>
        <strain evidence="2">PB745_02</strain>
        <tissue evidence="2">Gill</tissue>
    </source>
</reference>
<name>A0AAE1NPT6_9EUCA</name>
<dbReference type="AlphaFoldDB" id="A0AAE1NPT6"/>
<proteinExistence type="predicted"/>
<dbReference type="Proteomes" id="UP001292094">
    <property type="component" value="Unassembled WGS sequence"/>
</dbReference>
<evidence type="ECO:0000313" key="2">
    <source>
        <dbReference type="EMBL" id="KAK4293513.1"/>
    </source>
</evidence>
<feature type="compositionally biased region" description="Pro residues" evidence="1">
    <location>
        <begin position="47"/>
        <end position="56"/>
    </location>
</feature>
<protein>
    <submittedName>
        <fullName evidence="2">Uncharacterized protein</fullName>
    </submittedName>
</protein>